<accession>A0ABN9RT55</accession>
<keyword evidence="2" id="KW-0732">Signal</keyword>
<evidence type="ECO:0000256" key="2">
    <source>
        <dbReference type="SAM" id="SignalP"/>
    </source>
</evidence>
<feature type="region of interest" description="Disordered" evidence="1">
    <location>
        <begin position="328"/>
        <end position="485"/>
    </location>
</feature>
<feature type="compositionally biased region" description="Low complexity" evidence="1">
    <location>
        <begin position="437"/>
        <end position="456"/>
    </location>
</feature>
<dbReference type="Proteomes" id="UP001189429">
    <property type="component" value="Unassembled WGS sequence"/>
</dbReference>
<evidence type="ECO:0000313" key="4">
    <source>
        <dbReference type="Proteomes" id="UP001189429"/>
    </source>
</evidence>
<feature type="compositionally biased region" description="Low complexity" evidence="1">
    <location>
        <begin position="365"/>
        <end position="375"/>
    </location>
</feature>
<feature type="compositionally biased region" description="Acidic residues" evidence="1">
    <location>
        <begin position="331"/>
        <end position="342"/>
    </location>
</feature>
<feature type="chain" id="PRO_5045548061" evidence="2">
    <location>
        <begin position="18"/>
        <end position="613"/>
    </location>
</feature>
<organism evidence="3 4">
    <name type="scientific">Prorocentrum cordatum</name>
    <dbReference type="NCBI Taxonomy" id="2364126"/>
    <lineage>
        <taxon>Eukaryota</taxon>
        <taxon>Sar</taxon>
        <taxon>Alveolata</taxon>
        <taxon>Dinophyceae</taxon>
        <taxon>Prorocentrales</taxon>
        <taxon>Prorocentraceae</taxon>
        <taxon>Prorocentrum</taxon>
    </lineage>
</organism>
<feature type="region of interest" description="Disordered" evidence="1">
    <location>
        <begin position="581"/>
        <end position="613"/>
    </location>
</feature>
<proteinExistence type="predicted"/>
<reference evidence="3" key="1">
    <citation type="submission" date="2023-10" db="EMBL/GenBank/DDBJ databases">
        <authorList>
            <person name="Chen Y."/>
            <person name="Shah S."/>
            <person name="Dougan E. K."/>
            <person name="Thang M."/>
            <person name="Chan C."/>
        </authorList>
    </citation>
    <scope>NUCLEOTIDE SEQUENCE [LARGE SCALE GENOMIC DNA]</scope>
</reference>
<protein>
    <submittedName>
        <fullName evidence="3">Uncharacterized protein</fullName>
    </submittedName>
</protein>
<gene>
    <name evidence="3" type="ORF">PCOR1329_LOCUS22831</name>
</gene>
<evidence type="ECO:0000256" key="1">
    <source>
        <dbReference type="SAM" id="MobiDB-lite"/>
    </source>
</evidence>
<evidence type="ECO:0000313" key="3">
    <source>
        <dbReference type="EMBL" id="CAK0821602.1"/>
    </source>
</evidence>
<dbReference type="EMBL" id="CAUYUJ010007668">
    <property type="protein sequence ID" value="CAK0821602.1"/>
    <property type="molecule type" value="Genomic_DNA"/>
</dbReference>
<feature type="signal peptide" evidence="2">
    <location>
        <begin position="1"/>
        <end position="17"/>
    </location>
</feature>
<keyword evidence="4" id="KW-1185">Reference proteome</keyword>
<comment type="caution">
    <text evidence="3">The sequence shown here is derived from an EMBL/GenBank/DDBJ whole genome shotgun (WGS) entry which is preliminary data.</text>
</comment>
<sequence>MAPVGSTFALSSLVVSGLFGALRTGIWETAPAPSDPAGALPTATAVDGDSADWRGATAAAAQARLPGGPQGSAAPEPLTEARPAVRDLATTVEGSAAEGDMGDPSGAAAAAVQAGRTSRPRGPVALAPATEARHSGSGPAAAHADGTGTQVGKGRRAAAHVSAKPALATEGEHLAPSIEVAATAEVAAAAGDGSALGGATAAPAQAGRTSTPIGSAALAPATETRHSVPGTERACAASCSPCTAAPAHVADGDAERGTSACPPCPAPTCSADKLLGAPLQSADEAAASFSLDWYSLLQWAWSVPWWVACAFYYGCRALCCRRRSGGSEADAGQEWDDEEADAEDRCGQATSAAELRPWVPDLRLGAEPPLAPTATGGAGGDSLVDQTAEEGQAAEPCEPGARAAGPSGEGVGEKGEPPLVQARPLSEVPSPSRSAVGAQPQSAGSPAAAPRLARSPEPAEEGAGRLEGCSPLSTPRGGLDSPLKADDDAEDVVARAQRLLEHACLAKDCVIFEEEDDELRHHRQRSEALGPLAHSLADLLAEHERMRDAGAVLLDTMERLQEDNQQLAGDAAYWRALVEGRRGEENSSAGETPERLPCASLGEADEDQPEFTP</sequence>
<feature type="compositionally biased region" description="Acidic residues" evidence="1">
    <location>
        <begin position="603"/>
        <end position="613"/>
    </location>
</feature>
<feature type="region of interest" description="Disordered" evidence="1">
    <location>
        <begin position="94"/>
        <end position="170"/>
    </location>
</feature>
<name>A0ABN9RT55_9DINO</name>